<evidence type="ECO:0000256" key="5">
    <source>
        <dbReference type="ARBA" id="ARBA00023136"/>
    </source>
</evidence>
<reference evidence="7" key="1">
    <citation type="submission" date="2022-01" db="EMBL/GenBank/DDBJ databases">
        <authorList>
            <person name="King R."/>
        </authorList>
    </citation>
    <scope>NUCLEOTIDE SEQUENCE</scope>
</reference>
<evidence type="ECO:0000256" key="6">
    <source>
        <dbReference type="SAM" id="Phobius"/>
    </source>
</evidence>
<dbReference type="AlphaFoldDB" id="A0A9P0GK91"/>
<sequence>MFYVTNLFIDRFKFINIKIFNLMSDTSNYSHNLFYINKFLKITSKIINEINKNLGWTLLFCQFGVIGFTNDVIEMLIKGSENSFLLLFYLLFFLLLVVLISFQCNRVEKCGEKISRICYKLHFLAEDEAIKQDLFVLAMYAKRWKPVFSAAGFNNINQSTLNFLFFAVVTNFVIILQFGNMTNNY</sequence>
<feature type="transmembrane region" description="Helical" evidence="6">
    <location>
        <begin position="54"/>
        <end position="77"/>
    </location>
</feature>
<evidence type="ECO:0000313" key="7">
    <source>
        <dbReference type="EMBL" id="CAH1114112.1"/>
    </source>
</evidence>
<protein>
    <recommendedName>
        <fullName evidence="9">Gustatory receptor</fullName>
    </recommendedName>
</protein>
<keyword evidence="5 6" id="KW-0472">Membrane</keyword>
<evidence type="ECO:0008006" key="9">
    <source>
        <dbReference type="Google" id="ProtNLM"/>
    </source>
</evidence>
<organism evidence="7 8">
    <name type="scientific">Psylliodes chrysocephalus</name>
    <dbReference type="NCBI Taxonomy" id="3402493"/>
    <lineage>
        <taxon>Eukaryota</taxon>
        <taxon>Metazoa</taxon>
        <taxon>Ecdysozoa</taxon>
        <taxon>Arthropoda</taxon>
        <taxon>Hexapoda</taxon>
        <taxon>Insecta</taxon>
        <taxon>Pterygota</taxon>
        <taxon>Neoptera</taxon>
        <taxon>Endopterygota</taxon>
        <taxon>Coleoptera</taxon>
        <taxon>Polyphaga</taxon>
        <taxon>Cucujiformia</taxon>
        <taxon>Chrysomeloidea</taxon>
        <taxon>Chrysomelidae</taxon>
        <taxon>Galerucinae</taxon>
        <taxon>Alticini</taxon>
        <taxon>Psylliodes</taxon>
    </lineage>
</organism>
<proteinExistence type="predicted"/>
<keyword evidence="4 6" id="KW-1133">Transmembrane helix</keyword>
<evidence type="ECO:0000256" key="2">
    <source>
        <dbReference type="ARBA" id="ARBA00022475"/>
    </source>
</evidence>
<gene>
    <name evidence="7" type="ORF">PSYICH_LOCUS14495</name>
</gene>
<keyword evidence="3 6" id="KW-0812">Transmembrane</keyword>
<keyword evidence="2" id="KW-1003">Cell membrane</keyword>
<accession>A0A9P0GK91</accession>
<dbReference type="Proteomes" id="UP001153636">
    <property type="component" value="Chromosome 8"/>
</dbReference>
<feature type="transmembrane region" description="Helical" evidence="6">
    <location>
        <begin position="83"/>
        <end position="102"/>
    </location>
</feature>
<evidence type="ECO:0000313" key="8">
    <source>
        <dbReference type="Proteomes" id="UP001153636"/>
    </source>
</evidence>
<name>A0A9P0GK91_9CUCU</name>
<dbReference type="InterPro" id="IPR013604">
    <property type="entry name" value="7TM_chemorcpt"/>
</dbReference>
<evidence type="ECO:0000256" key="4">
    <source>
        <dbReference type="ARBA" id="ARBA00022989"/>
    </source>
</evidence>
<evidence type="ECO:0000256" key="1">
    <source>
        <dbReference type="ARBA" id="ARBA00004651"/>
    </source>
</evidence>
<comment type="subcellular location">
    <subcellularLocation>
        <location evidence="1">Cell membrane</location>
        <topology evidence="1">Multi-pass membrane protein</topology>
    </subcellularLocation>
</comment>
<evidence type="ECO:0000256" key="3">
    <source>
        <dbReference type="ARBA" id="ARBA00022692"/>
    </source>
</evidence>
<dbReference type="GO" id="GO:0005886">
    <property type="term" value="C:plasma membrane"/>
    <property type="evidence" value="ECO:0007669"/>
    <property type="project" value="UniProtKB-SubCell"/>
</dbReference>
<dbReference type="OrthoDB" id="5795306at2759"/>
<dbReference type="EMBL" id="OV651820">
    <property type="protein sequence ID" value="CAH1114112.1"/>
    <property type="molecule type" value="Genomic_DNA"/>
</dbReference>
<feature type="transmembrane region" description="Helical" evidence="6">
    <location>
        <begin position="161"/>
        <end position="179"/>
    </location>
</feature>
<dbReference type="GO" id="GO:0050909">
    <property type="term" value="P:sensory perception of taste"/>
    <property type="evidence" value="ECO:0007669"/>
    <property type="project" value="InterPro"/>
</dbReference>
<dbReference type="Pfam" id="PF08395">
    <property type="entry name" value="7tm_7"/>
    <property type="match status" value="1"/>
</dbReference>
<keyword evidence="8" id="KW-1185">Reference proteome</keyword>